<dbReference type="InterPro" id="IPR045214">
    <property type="entry name" value="Surf1/Surf4"/>
</dbReference>
<evidence type="ECO:0000313" key="7">
    <source>
        <dbReference type="Proteomes" id="UP000243876"/>
    </source>
</evidence>
<comment type="subcellular location">
    <subcellularLocation>
        <location evidence="1">Membrane</location>
    </subcellularLocation>
    <subcellularLocation>
        <location evidence="5">Mitochondrion inner membrane</location>
        <topology evidence="5">Multi-pass membrane protein</topology>
    </subcellularLocation>
</comment>
<evidence type="ECO:0000256" key="4">
    <source>
        <dbReference type="ARBA" id="ARBA00023136"/>
    </source>
</evidence>
<keyword evidence="3 5" id="KW-1133">Transmembrane helix</keyword>
<accession>A0A0D6EKS9</accession>
<comment type="function">
    <text evidence="5">Probably involved in the biogenesis of the COX complex.</text>
</comment>
<name>A0A0D6EKS9_SPOSA</name>
<organism evidence="6 7">
    <name type="scientific">Sporidiobolus salmonicolor</name>
    <name type="common">Yeast-like fungus</name>
    <name type="synonym">Sporobolomyces salmonicolor</name>
    <dbReference type="NCBI Taxonomy" id="5005"/>
    <lineage>
        <taxon>Eukaryota</taxon>
        <taxon>Fungi</taxon>
        <taxon>Dikarya</taxon>
        <taxon>Basidiomycota</taxon>
        <taxon>Pucciniomycotina</taxon>
        <taxon>Microbotryomycetes</taxon>
        <taxon>Sporidiobolales</taxon>
        <taxon>Sporidiobolaceae</taxon>
        <taxon>Sporobolomyces</taxon>
    </lineage>
</organism>
<comment type="caution">
    <text evidence="5">Lacks conserved residue(s) required for the propagation of feature annotation.</text>
</comment>
<feature type="non-terminal residue" evidence="6">
    <location>
        <position position="1"/>
    </location>
</feature>
<keyword evidence="7" id="KW-1185">Reference proteome</keyword>
<dbReference type="OrthoDB" id="10040024at2759"/>
<feature type="transmembrane region" description="Helical" evidence="5">
    <location>
        <begin position="199"/>
        <end position="218"/>
    </location>
</feature>
<sequence>MPVFTFVLGVWQVKRLQWKVDLIDQLDRKLHQDPVRLPARIDPAAIPEYAWRKVYVTGHFDHDHSIELGPKTRDGQLGYHVITPLVRGEGKDTILVNRGFVRRELKDAKDRAAGLTGEPVELIGMLRDQEKPNTFTPVNQPEKGQWIFSNIEEMAQHAGTSPVLVDEIYTGGHPGKIDVLLRQGIPVGRNAQIELRNMHAAYAVTWFSLSLATSYMFFRLLRRPTTISKAEFRGIR</sequence>
<dbReference type="InterPro" id="IPR002994">
    <property type="entry name" value="Surf1/Shy1"/>
</dbReference>
<proteinExistence type="inferred from homology"/>
<dbReference type="Proteomes" id="UP000243876">
    <property type="component" value="Unassembled WGS sequence"/>
</dbReference>
<keyword evidence="5" id="KW-0999">Mitochondrion inner membrane</keyword>
<gene>
    <name evidence="6" type="primary">SPOSA6832_02267</name>
</gene>
<evidence type="ECO:0000313" key="6">
    <source>
        <dbReference type="EMBL" id="CEQ40627.1"/>
    </source>
</evidence>
<dbReference type="GO" id="GO:0033617">
    <property type="term" value="P:mitochondrial respiratory chain complex IV assembly"/>
    <property type="evidence" value="ECO:0007669"/>
    <property type="project" value="TreeGrafter"/>
</dbReference>
<dbReference type="AlphaFoldDB" id="A0A0D6EKS9"/>
<dbReference type="PANTHER" id="PTHR23427">
    <property type="entry name" value="SURFEIT LOCUS PROTEIN"/>
    <property type="match status" value="1"/>
</dbReference>
<comment type="similarity">
    <text evidence="5">Belongs to the SURF1 family.</text>
</comment>
<dbReference type="CDD" id="cd06662">
    <property type="entry name" value="SURF1"/>
    <property type="match status" value="1"/>
</dbReference>
<evidence type="ECO:0000256" key="2">
    <source>
        <dbReference type="ARBA" id="ARBA00022692"/>
    </source>
</evidence>
<protein>
    <recommendedName>
        <fullName evidence="5">SURF1-like protein</fullName>
    </recommendedName>
</protein>
<evidence type="ECO:0000256" key="3">
    <source>
        <dbReference type="ARBA" id="ARBA00022989"/>
    </source>
</evidence>
<dbReference type="GO" id="GO:0005743">
    <property type="term" value="C:mitochondrial inner membrane"/>
    <property type="evidence" value="ECO:0007669"/>
    <property type="project" value="UniProtKB-SubCell"/>
</dbReference>
<dbReference type="Pfam" id="PF02104">
    <property type="entry name" value="SURF1"/>
    <property type="match status" value="1"/>
</dbReference>
<evidence type="ECO:0000256" key="5">
    <source>
        <dbReference type="RuleBase" id="RU363076"/>
    </source>
</evidence>
<keyword evidence="2 5" id="KW-0812">Transmembrane</keyword>
<dbReference type="EMBL" id="CENE01000007">
    <property type="protein sequence ID" value="CEQ40627.1"/>
    <property type="molecule type" value="Genomic_DNA"/>
</dbReference>
<keyword evidence="4 5" id="KW-0472">Membrane</keyword>
<keyword evidence="5" id="KW-0496">Mitochondrion</keyword>
<reference evidence="7" key="1">
    <citation type="submission" date="2015-02" db="EMBL/GenBank/DDBJ databases">
        <authorList>
            <person name="Gon?alves P."/>
        </authorList>
    </citation>
    <scope>NUCLEOTIDE SEQUENCE [LARGE SCALE GENOMIC DNA]</scope>
</reference>
<dbReference type="PROSITE" id="PS50895">
    <property type="entry name" value="SURF1"/>
    <property type="match status" value="1"/>
</dbReference>
<dbReference type="PANTHER" id="PTHR23427:SF2">
    <property type="entry name" value="SURFEIT LOCUS PROTEIN 1"/>
    <property type="match status" value="1"/>
</dbReference>
<evidence type="ECO:0000256" key="1">
    <source>
        <dbReference type="ARBA" id="ARBA00004370"/>
    </source>
</evidence>